<gene>
    <name evidence="3" type="ORF">C2G38_2156786</name>
</gene>
<organism evidence="3 4">
    <name type="scientific">Gigaspora rosea</name>
    <dbReference type="NCBI Taxonomy" id="44941"/>
    <lineage>
        <taxon>Eukaryota</taxon>
        <taxon>Fungi</taxon>
        <taxon>Fungi incertae sedis</taxon>
        <taxon>Mucoromycota</taxon>
        <taxon>Glomeromycotina</taxon>
        <taxon>Glomeromycetes</taxon>
        <taxon>Diversisporales</taxon>
        <taxon>Gigasporaceae</taxon>
        <taxon>Gigaspora</taxon>
    </lineage>
</organism>
<keyword evidence="4" id="KW-1185">Reference proteome</keyword>
<accession>A0A397W4C8</accession>
<name>A0A397W4C8_9GLOM</name>
<comment type="caution">
    <text evidence="3">The sequence shown here is derived from an EMBL/GenBank/DDBJ whole genome shotgun (WGS) entry which is preliminary data.</text>
</comment>
<keyword evidence="1" id="KW-0472">Membrane</keyword>
<feature type="signal peptide" evidence="2">
    <location>
        <begin position="1"/>
        <end position="24"/>
    </location>
</feature>
<keyword evidence="1" id="KW-1133">Transmembrane helix</keyword>
<evidence type="ECO:0000313" key="4">
    <source>
        <dbReference type="Proteomes" id="UP000266673"/>
    </source>
</evidence>
<evidence type="ECO:0000256" key="2">
    <source>
        <dbReference type="SAM" id="SignalP"/>
    </source>
</evidence>
<sequence length="57" mass="5973">MAVEAVLALCTLLLAWGPCPDASGVTFTALLIFRVMAAGSIPSIALLAPDCWLVMHM</sequence>
<feature type="chain" id="PRO_5017467966" evidence="2">
    <location>
        <begin position="25"/>
        <end position="57"/>
    </location>
</feature>
<dbReference type="Proteomes" id="UP000266673">
    <property type="component" value="Unassembled WGS sequence"/>
</dbReference>
<dbReference type="AlphaFoldDB" id="A0A397W4C8"/>
<evidence type="ECO:0000313" key="3">
    <source>
        <dbReference type="EMBL" id="RIB28931.1"/>
    </source>
</evidence>
<keyword evidence="2" id="KW-0732">Signal</keyword>
<feature type="transmembrane region" description="Helical" evidence="1">
    <location>
        <begin position="31"/>
        <end position="55"/>
    </location>
</feature>
<proteinExistence type="predicted"/>
<protein>
    <submittedName>
        <fullName evidence="3">Uncharacterized protein</fullName>
    </submittedName>
</protein>
<keyword evidence="1" id="KW-0812">Transmembrane</keyword>
<dbReference type="EMBL" id="QKWP01000052">
    <property type="protein sequence ID" value="RIB28931.1"/>
    <property type="molecule type" value="Genomic_DNA"/>
</dbReference>
<reference evidence="3 4" key="1">
    <citation type="submission" date="2018-06" db="EMBL/GenBank/DDBJ databases">
        <title>Comparative genomics reveals the genomic features of Rhizophagus irregularis, R. cerebriforme, R. diaphanum and Gigaspora rosea, and their symbiotic lifestyle signature.</title>
        <authorList>
            <person name="Morin E."/>
            <person name="San Clemente H."/>
            <person name="Chen E.C.H."/>
            <person name="De La Providencia I."/>
            <person name="Hainaut M."/>
            <person name="Kuo A."/>
            <person name="Kohler A."/>
            <person name="Murat C."/>
            <person name="Tang N."/>
            <person name="Roy S."/>
            <person name="Loubradou J."/>
            <person name="Henrissat B."/>
            <person name="Grigoriev I.V."/>
            <person name="Corradi N."/>
            <person name="Roux C."/>
            <person name="Martin F.M."/>
        </authorList>
    </citation>
    <scope>NUCLEOTIDE SEQUENCE [LARGE SCALE GENOMIC DNA]</scope>
    <source>
        <strain evidence="3 4">DAOM 194757</strain>
    </source>
</reference>
<evidence type="ECO:0000256" key="1">
    <source>
        <dbReference type="SAM" id="Phobius"/>
    </source>
</evidence>